<comment type="caution">
    <text evidence="1">The sequence shown here is derived from an EMBL/GenBank/DDBJ whole genome shotgun (WGS) entry which is preliminary data.</text>
</comment>
<evidence type="ECO:0000313" key="1">
    <source>
        <dbReference type="EMBL" id="KUG21343.1"/>
    </source>
</evidence>
<protein>
    <submittedName>
        <fullName evidence="1">Uncharacterized protein</fullName>
    </submittedName>
</protein>
<dbReference type="AlphaFoldDB" id="A0A0W8FKC4"/>
<organism evidence="1">
    <name type="scientific">hydrocarbon metagenome</name>
    <dbReference type="NCBI Taxonomy" id="938273"/>
    <lineage>
        <taxon>unclassified sequences</taxon>
        <taxon>metagenomes</taxon>
        <taxon>ecological metagenomes</taxon>
    </lineage>
</organism>
<dbReference type="EMBL" id="LNQE01001072">
    <property type="protein sequence ID" value="KUG21343.1"/>
    <property type="molecule type" value="Genomic_DNA"/>
</dbReference>
<name>A0A0W8FKC4_9ZZZZ</name>
<accession>A0A0W8FKC4</accession>
<sequence>MDTAFPGCAAEVPAGKGLSPRAGIFKDIGSYLQAAGIPGWAQPMYRGAVGTGSALPGSDTPITCECGGPPWQRVFGHRLRPRHHRGSMFRHSPAGMLRIARSIQQFSSSCLRSCRTATADTGVCQTSSYGPPLSLPERSLLFDIRVNFRNISGETGSSHQKILIDHGTDI</sequence>
<gene>
    <name evidence="1" type="ORF">ASZ90_008907</name>
</gene>
<proteinExistence type="predicted"/>
<reference evidence="1" key="1">
    <citation type="journal article" date="2015" name="Proc. Natl. Acad. Sci. U.S.A.">
        <title>Networks of energetic and metabolic interactions define dynamics in microbial communities.</title>
        <authorList>
            <person name="Embree M."/>
            <person name="Liu J.K."/>
            <person name="Al-Bassam M.M."/>
            <person name="Zengler K."/>
        </authorList>
    </citation>
    <scope>NUCLEOTIDE SEQUENCE</scope>
</reference>